<accession>A0A7C0Y8N9</accession>
<gene>
    <name evidence="1" type="ORF">ENF32_01440</name>
</gene>
<proteinExistence type="predicted"/>
<evidence type="ECO:0000313" key="1">
    <source>
        <dbReference type="EMBL" id="HDD52716.1"/>
    </source>
</evidence>
<dbReference type="Gene3D" id="3.40.220.10">
    <property type="entry name" value="Leucine Aminopeptidase, subunit E, domain 1"/>
    <property type="match status" value="1"/>
</dbReference>
<dbReference type="InterPro" id="IPR043472">
    <property type="entry name" value="Macro_dom-like"/>
</dbReference>
<dbReference type="Proteomes" id="UP000885690">
    <property type="component" value="Unassembled WGS sequence"/>
</dbReference>
<sequence>MGKEKNIQTPWILSDFMLSKVPAELVAIGIVHPFSQQGALGYLNHTLDLILDRVGEGIEGRRGERVLIPTMNRWKAPWVLLYGLGDKEQLSKEVILEELCQLDSDLKAINMEPIAFLLPAYDPYHWGDPVEMAQLLLKGISRPGIIVNPNTEILHRIHYKVRRYFNYLLKEKGSSQ</sequence>
<reference evidence="1" key="1">
    <citation type="journal article" date="2020" name="mSystems">
        <title>Genome- and Community-Level Interaction Insights into Carbon Utilization and Element Cycling Functions of Hydrothermarchaeota in Hydrothermal Sediment.</title>
        <authorList>
            <person name="Zhou Z."/>
            <person name="Liu Y."/>
            <person name="Xu W."/>
            <person name="Pan J."/>
            <person name="Luo Z.H."/>
            <person name="Li M."/>
        </authorList>
    </citation>
    <scope>NUCLEOTIDE SEQUENCE [LARGE SCALE GENOMIC DNA]</scope>
    <source>
        <strain evidence="1">HyVt-115</strain>
    </source>
</reference>
<comment type="caution">
    <text evidence="1">The sequence shown here is derived from an EMBL/GenBank/DDBJ whole genome shotgun (WGS) entry which is preliminary data.</text>
</comment>
<dbReference type="AlphaFoldDB" id="A0A7C0Y8N9"/>
<evidence type="ECO:0008006" key="2">
    <source>
        <dbReference type="Google" id="ProtNLM"/>
    </source>
</evidence>
<name>A0A7C0Y8N9_9BACT</name>
<protein>
    <recommendedName>
        <fullName evidence="2">Peptidase M17 leucyl aminopeptidase N-terminal domain-containing protein</fullName>
    </recommendedName>
</protein>
<dbReference type="EMBL" id="DQWS01000054">
    <property type="protein sequence ID" value="HDD52716.1"/>
    <property type="molecule type" value="Genomic_DNA"/>
</dbReference>
<dbReference type="SUPFAM" id="SSF52949">
    <property type="entry name" value="Macro domain-like"/>
    <property type="match status" value="1"/>
</dbReference>
<organism evidence="1">
    <name type="scientific">Thermosulfidibacter takaii</name>
    <dbReference type="NCBI Taxonomy" id="412593"/>
    <lineage>
        <taxon>Bacteria</taxon>
        <taxon>Pseudomonadati</taxon>
        <taxon>Thermosulfidibacterota</taxon>
        <taxon>Thermosulfidibacteria</taxon>
        <taxon>Thermosulfidibacterales</taxon>
        <taxon>Thermosulfidibacteraceae</taxon>
    </lineage>
</organism>